<feature type="compositionally biased region" description="Gly residues" evidence="1">
    <location>
        <begin position="38"/>
        <end position="49"/>
    </location>
</feature>
<name>A0AA39USL3_9AGAR</name>
<gene>
    <name evidence="2" type="ORF">EDD18DRAFT_1143555</name>
</gene>
<feature type="compositionally biased region" description="Basic and acidic residues" evidence="1">
    <location>
        <begin position="127"/>
        <end position="156"/>
    </location>
</feature>
<feature type="compositionally biased region" description="Basic and acidic residues" evidence="1">
    <location>
        <begin position="90"/>
        <end position="117"/>
    </location>
</feature>
<protein>
    <submittedName>
        <fullName evidence="2">Uncharacterized protein</fullName>
    </submittedName>
</protein>
<evidence type="ECO:0000256" key="1">
    <source>
        <dbReference type="SAM" id="MobiDB-lite"/>
    </source>
</evidence>
<dbReference type="AlphaFoldDB" id="A0AA39USL3"/>
<sequence>MNVAALLQDSPSDDRRPGTASGSSTRLTGPGVAVDGSGSSGGGVGGGGRLSDSGRIPDATVNGAARLPDVGVGVGGRVVETRLPPTGPREMVREPPREPREDRERRLSREAGDRAPPREIAAMDSRLPPREPRDERLVPREIERLPPRELRDDRCV</sequence>
<evidence type="ECO:0000313" key="3">
    <source>
        <dbReference type="Proteomes" id="UP001175228"/>
    </source>
</evidence>
<reference evidence="2" key="1">
    <citation type="submission" date="2023-06" db="EMBL/GenBank/DDBJ databases">
        <authorList>
            <consortium name="Lawrence Berkeley National Laboratory"/>
            <person name="Ahrendt S."/>
            <person name="Sahu N."/>
            <person name="Indic B."/>
            <person name="Wong-Bajracharya J."/>
            <person name="Merenyi Z."/>
            <person name="Ke H.-M."/>
            <person name="Monk M."/>
            <person name="Kocsube S."/>
            <person name="Drula E."/>
            <person name="Lipzen A."/>
            <person name="Balint B."/>
            <person name="Henrissat B."/>
            <person name="Andreopoulos B."/>
            <person name="Martin F.M."/>
            <person name="Harder C.B."/>
            <person name="Rigling D."/>
            <person name="Ford K.L."/>
            <person name="Foster G.D."/>
            <person name="Pangilinan J."/>
            <person name="Papanicolaou A."/>
            <person name="Barry K."/>
            <person name="LaButti K."/>
            <person name="Viragh M."/>
            <person name="Koriabine M."/>
            <person name="Yan M."/>
            <person name="Riley R."/>
            <person name="Champramary S."/>
            <person name="Plett K.L."/>
            <person name="Tsai I.J."/>
            <person name="Slot J."/>
            <person name="Sipos G."/>
            <person name="Plett J."/>
            <person name="Nagy L.G."/>
            <person name="Grigoriev I.V."/>
        </authorList>
    </citation>
    <scope>NUCLEOTIDE SEQUENCE</scope>
    <source>
        <strain evidence="2">HWK02</strain>
    </source>
</reference>
<evidence type="ECO:0000313" key="2">
    <source>
        <dbReference type="EMBL" id="KAK0501612.1"/>
    </source>
</evidence>
<dbReference type="Proteomes" id="UP001175228">
    <property type="component" value="Unassembled WGS sequence"/>
</dbReference>
<dbReference type="EMBL" id="JAUEPU010000006">
    <property type="protein sequence ID" value="KAK0501612.1"/>
    <property type="molecule type" value="Genomic_DNA"/>
</dbReference>
<comment type="caution">
    <text evidence="2">The sequence shown here is derived from an EMBL/GenBank/DDBJ whole genome shotgun (WGS) entry which is preliminary data.</text>
</comment>
<keyword evidence="3" id="KW-1185">Reference proteome</keyword>
<proteinExistence type="predicted"/>
<accession>A0AA39USL3</accession>
<feature type="region of interest" description="Disordered" evidence="1">
    <location>
        <begin position="1"/>
        <end position="156"/>
    </location>
</feature>
<organism evidence="2 3">
    <name type="scientific">Armillaria luteobubalina</name>
    <dbReference type="NCBI Taxonomy" id="153913"/>
    <lineage>
        <taxon>Eukaryota</taxon>
        <taxon>Fungi</taxon>
        <taxon>Dikarya</taxon>
        <taxon>Basidiomycota</taxon>
        <taxon>Agaricomycotina</taxon>
        <taxon>Agaricomycetes</taxon>
        <taxon>Agaricomycetidae</taxon>
        <taxon>Agaricales</taxon>
        <taxon>Marasmiineae</taxon>
        <taxon>Physalacriaceae</taxon>
        <taxon>Armillaria</taxon>
    </lineage>
</organism>